<dbReference type="GO" id="GO:0009535">
    <property type="term" value="C:chloroplast thylakoid membrane"/>
    <property type="evidence" value="ECO:0007669"/>
    <property type="project" value="TreeGrafter"/>
</dbReference>
<dbReference type="Gene3D" id="3.40.50.300">
    <property type="entry name" value="P-loop containing nucleotide triphosphate hydrolases"/>
    <property type="match status" value="1"/>
</dbReference>
<organism evidence="2 3">
    <name type="scientific">Trifolium medium</name>
    <dbReference type="NCBI Taxonomy" id="97028"/>
    <lineage>
        <taxon>Eukaryota</taxon>
        <taxon>Viridiplantae</taxon>
        <taxon>Streptophyta</taxon>
        <taxon>Embryophyta</taxon>
        <taxon>Tracheophyta</taxon>
        <taxon>Spermatophyta</taxon>
        <taxon>Magnoliopsida</taxon>
        <taxon>eudicotyledons</taxon>
        <taxon>Gunneridae</taxon>
        <taxon>Pentapetalae</taxon>
        <taxon>rosids</taxon>
        <taxon>fabids</taxon>
        <taxon>Fabales</taxon>
        <taxon>Fabaceae</taxon>
        <taxon>Papilionoideae</taxon>
        <taxon>50 kb inversion clade</taxon>
        <taxon>NPAAA clade</taxon>
        <taxon>Hologalegina</taxon>
        <taxon>IRL clade</taxon>
        <taxon>Trifolieae</taxon>
        <taxon>Trifolium</taxon>
    </lineage>
</organism>
<dbReference type="GO" id="GO:0006508">
    <property type="term" value="P:proteolysis"/>
    <property type="evidence" value="ECO:0007669"/>
    <property type="project" value="UniProtKB-KW"/>
</dbReference>
<dbReference type="GO" id="GO:0008237">
    <property type="term" value="F:metallopeptidase activity"/>
    <property type="evidence" value="ECO:0007669"/>
    <property type="project" value="UniProtKB-KW"/>
</dbReference>
<comment type="caution">
    <text evidence="2">The sequence shown here is derived from an EMBL/GenBank/DDBJ whole genome shotgun (WGS) entry which is preliminary data.</text>
</comment>
<proteinExistence type="predicted"/>
<feature type="domain" description="ATPase AAA-type core" evidence="1">
    <location>
        <begin position="2"/>
        <end position="37"/>
    </location>
</feature>
<accession>A0A392RJF3</accession>
<dbReference type="GO" id="GO:0004176">
    <property type="term" value="F:ATP-dependent peptidase activity"/>
    <property type="evidence" value="ECO:0007669"/>
    <property type="project" value="TreeGrafter"/>
</dbReference>
<evidence type="ECO:0000313" key="2">
    <source>
        <dbReference type="EMBL" id="MCI36733.1"/>
    </source>
</evidence>
<evidence type="ECO:0000313" key="3">
    <source>
        <dbReference type="Proteomes" id="UP000265520"/>
    </source>
</evidence>
<keyword evidence="3" id="KW-1185">Reference proteome</keyword>
<dbReference type="GO" id="GO:0016887">
    <property type="term" value="F:ATP hydrolysis activity"/>
    <property type="evidence" value="ECO:0007669"/>
    <property type="project" value="InterPro"/>
</dbReference>
<keyword evidence="2" id="KW-0378">Hydrolase</keyword>
<feature type="non-terminal residue" evidence="2">
    <location>
        <position position="44"/>
    </location>
</feature>
<dbReference type="Proteomes" id="UP000265520">
    <property type="component" value="Unassembled WGS sequence"/>
</dbReference>
<dbReference type="Pfam" id="PF00004">
    <property type="entry name" value="AAA"/>
    <property type="match status" value="1"/>
</dbReference>
<dbReference type="PANTHER" id="PTHR23076">
    <property type="entry name" value="METALLOPROTEASE M41 FTSH"/>
    <property type="match status" value="1"/>
</dbReference>
<dbReference type="EMBL" id="LXQA010236885">
    <property type="protein sequence ID" value="MCI36733.1"/>
    <property type="molecule type" value="Genomic_DNA"/>
</dbReference>
<name>A0A392RJF3_9FABA</name>
<dbReference type="InterPro" id="IPR003959">
    <property type="entry name" value="ATPase_AAA_core"/>
</dbReference>
<dbReference type="AlphaFoldDB" id="A0A392RJF3"/>
<sequence length="44" mass="4583">MFVGVAASRVKDLFSNARSFAPSIIFIDEIDAIGSKRGGPDIGG</sequence>
<protein>
    <submittedName>
        <fullName evidence="2">ATP-dependent zinc metalloprotease FtsH-like</fullName>
    </submittedName>
</protein>
<evidence type="ECO:0000259" key="1">
    <source>
        <dbReference type="Pfam" id="PF00004"/>
    </source>
</evidence>
<dbReference type="GO" id="GO:0005524">
    <property type="term" value="F:ATP binding"/>
    <property type="evidence" value="ECO:0007669"/>
    <property type="project" value="InterPro"/>
</dbReference>
<keyword evidence="2" id="KW-0645">Protease</keyword>
<dbReference type="PANTHER" id="PTHR23076:SF99">
    <property type="entry name" value="INACTIVE ATP-DEPENDENT ZINC METALLOPROTEASE FTSHI 4, CHLOROPLASTIC-RELATED"/>
    <property type="match status" value="1"/>
</dbReference>
<dbReference type="SUPFAM" id="SSF52540">
    <property type="entry name" value="P-loop containing nucleoside triphosphate hydrolases"/>
    <property type="match status" value="1"/>
</dbReference>
<keyword evidence="2" id="KW-0482">Metalloprotease</keyword>
<reference evidence="2 3" key="1">
    <citation type="journal article" date="2018" name="Front. Plant Sci.">
        <title>Red Clover (Trifolium pratense) and Zigzag Clover (T. medium) - A Picture of Genomic Similarities and Differences.</title>
        <authorList>
            <person name="Dluhosova J."/>
            <person name="Istvanek J."/>
            <person name="Nedelnik J."/>
            <person name="Repkova J."/>
        </authorList>
    </citation>
    <scope>NUCLEOTIDE SEQUENCE [LARGE SCALE GENOMIC DNA]</scope>
    <source>
        <strain evidence="3">cv. 10/8</strain>
        <tissue evidence="2">Leaf</tissue>
    </source>
</reference>
<dbReference type="InterPro" id="IPR027417">
    <property type="entry name" value="P-loop_NTPase"/>
</dbReference>